<dbReference type="GO" id="GO:0033013">
    <property type="term" value="P:tetrapyrrole metabolic process"/>
    <property type="evidence" value="ECO:0007669"/>
    <property type="project" value="UniProtKB-ARBA"/>
</dbReference>
<dbReference type="EMBL" id="QPHM01000001">
    <property type="protein sequence ID" value="RCU48267.1"/>
    <property type="molecule type" value="Genomic_DNA"/>
</dbReference>
<evidence type="ECO:0000256" key="2">
    <source>
        <dbReference type="ARBA" id="ARBA00007524"/>
    </source>
</evidence>
<feature type="transmembrane region" description="Helical" evidence="6">
    <location>
        <begin position="114"/>
        <end position="134"/>
    </location>
</feature>
<dbReference type="PIRSF" id="PIRSF005859">
    <property type="entry name" value="PBR"/>
    <property type="match status" value="1"/>
</dbReference>
<name>A0A368NCE4_9EURY</name>
<dbReference type="InterPro" id="IPR004307">
    <property type="entry name" value="TspO_MBR"/>
</dbReference>
<sequence length="171" mass="19126">MSLRQRTHRLPHERPRLSLVLTILAVELVGAAGAVFTAQGLASWYGTLQRPALAPPNWVFGPVWTTLFALMGVAVWLVWRRLDSPRTARSARVALAVFAVHFLANLGWSAAFFGLQSVILGLAVILVLLALIALTMRTFDRVDRRAAILLVPYLLWTAFAAYLNYRFWVLN</sequence>
<keyword evidence="8" id="KW-1185">Reference proteome</keyword>
<keyword evidence="3 6" id="KW-0812">Transmembrane</keyword>
<dbReference type="OrthoDB" id="212929at2157"/>
<keyword evidence="5 6" id="KW-0472">Membrane</keyword>
<comment type="subcellular location">
    <subcellularLocation>
        <location evidence="1">Membrane</location>
        <topology evidence="1">Multi-pass membrane protein</topology>
    </subcellularLocation>
</comment>
<feature type="transmembrane region" description="Helical" evidence="6">
    <location>
        <begin position="91"/>
        <end position="108"/>
    </location>
</feature>
<feature type="transmembrane region" description="Helical" evidence="6">
    <location>
        <begin position="146"/>
        <end position="165"/>
    </location>
</feature>
<dbReference type="AlphaFoldDB" id="A0A368NCE4"/>
<dbReference type="FunFam" id="1.20.1260.100:FF:000001">
    <property type="entry name" value="translocator protein 2"/>
    <property type="match status" value="1"/>
</dbReference>
<dbReference type="Proteomes" id="UP000252189">
    <property type="component" value="Unassembled WGS sequence"/>
</dbReference>
<dbReference type="Pfam" id="PF03073">
    <property type="entry name" value="TspO_MBR"/>
    <property type="match status" value="1"/>
</dbReference>
<keyword evidence="4 6" id="KW-1133">Transmembrane helix</keyword>
<evidence type="ECO:0000313" key="8">
    <source>
        <dbReference type="Proteomes" id="UP000252189"/>
    </source>
</evidence>
<dbReference type="Gene3D" id="1.20.1260.100">
    <property type="entry name" value="TspO/MBR protein"/>
    <property type="match status" value="1"/>
</dbReference>
<feature type="transmembrane region" description="Helical" evidence="6">
    <location>
        <begin position="58"/>
        <end position="79"/>
    </location>
</feature>
<dbReference type="InterPro" id="IPR038330">
    <property type="entry name" value="TspO/MBR-related_sf"/>
</dbReference>
<protein>
    <submittedName>
        <fullName evidence="7">Tryptophan-rich sensory protein</fullName>
    </submittedName>
</protein>
<dbReference type="RefSeq" id="WP_114449902.1">
    <property type="nucleotide sequence ID" value="NZ_QPHM01000001.1"/>
</dbReference>
<organism evidence="7 8">
    <name type="scientific">Haloplanus salinus</name>
    <dbReference type="NCBI Taxonomy" id="1126245"/>
    <lineage>
        <taxon>Archaea</taxon>
        <taxon>Methanobacteriati</taxon>
        <taxon>Methanobacteriota</taxon>
        <taxon>Stenosarchaea group</taxon>
        <taxon>Halobacteria</taxon>
        <taxon>Halobacteriales</taxon>
        <taxon>Haloferacaceae</taxon>
        <taxon>Haloplanus</taxon>
    </lineage>
</organism>
<evidence type="ECO:0000256" key="5">
    <source>
        <dbReference type="ARBA" id="ARBA00023136"/>
    </source>
</evidence>
<evidence type="ECO:0000256" key="4">
    <source>
        <dbReference type="ARBA" id="ARBA00022989"/>
    </source>
</evidence>
<gene>
    <name evidence="7" type="ORF">DU504_13710</name>
</gene>
<accession>A0A368NCE4</accession>
<evidence type="ECO:0000256" key="3">
    <source>
        <dbReference type="ARBA" id="ARBA00022692"/>
    </source>
</evidence>
<comment type="similarity">
    <text evidence="2">Belongs to the TspO/BZRP family.</text>
</comment>
<dbReference type="PANTHER" id="PTHR10057:SF0">
    <property type="entry name" value="TRANSLOCATOR PROTEIN"/>
    <property type="match status" value="1"/>
</dbReference>
<proteinExistence type="inferred from homology"/>
<reference evidence="7 8" key="1">
    <citation type="submission" date="2018-07" db="EMBL/GenBank/DDBJ databases">
        <title>Genome sequences of Haloplanus salinus JCM 18368T.</title>
        <authorList>
            <person name="Kim Y.B."/>
            <person name="Roh S.W."/>
        </authorList>
    </citation>
    <scope>NUCLEOTIDE SEQUENCE [LARGE SCALE GENOMIC DNA]</scope>
    <source>
        <strain evidence="7 8">JCM 18368</strain>
    </source>
</reference>
<dbReference type="GO" id="GO:0016020">
    <property type="term" value="C:membrane"/>
    <property type="evidence" value="ECO:0007669"/>
    <property type="project" value="UniProtKB-SubCell"/>
</dbReference>
<dbReference type="PANTHER" id="PTHR10057">
    <property type="entry name" value="PERIPHERAL-TYPE BENZODIAZEPINE RECEPTOR"/>
    <property type="match status" value="1"/>
</dbReference>
<comment type="caution">
    <text evidence="7">The sequence shown here is derived from an EMBL/GenBank/DDBJ whole genome shotgun (WGS) entry which is preliminary data.</text>
</comment>
<evidence type="ECO:0000256" key="6">
    <source>
        <dbReference type="SAM" id="Phobius"/>
    </source>
</evidence>
<evidence type="ECO:0000256" key="1">
    <source>
        <dbReference type="ARBA" id="ARBA00004141"/>
    </source>
</evidence>
<feature type="transmembrane region" description="Helical" evidence="6">
    <location>
        <begin position="21"/>
        <end position="46"/>
    </location>
</feature>
<dbReference type="CDD" id="cd15904">
    <property type="entry name" value="TSPO_MBR"/>
    <property type="match status" value="1"/>
</dbReference>
<evidence type="ECO:0000313" key="7">
    <source>
        <dbReference type="EMBL" id="RCU48267.1"/>
    </source>
</evidence>